<dbReference type="Pfam" id="PF12974">
    <property type="entry name" value="Phosphonate-bd"/>
    <property type="match status" value="1"/>
</dbReference>
<dbReference type="InterPro" id="IPR005770">
    <property type="entry name" value="PhnD"/>
</dbReference>
<protein>
    <submittedName>
        <fullName evidence="4">Phosphonate ABC transporter, periplasmic phosphonate-binding protein</fullName>
    </submittedName>
</protein>
<evidence type="ECO:0000313" key="5">
    <source>
        <dbReference type="Proteomes" id="UP000003208"/>
    </source>
</evidence>
<dbReference type="GO" id="GO:0043190">
    <property type="term" value="C:ATP-binding cassette (ABC) transporter complex"/>
    <property type="evidence" value="ECO:0007669"/>
    <property type="project" value="InterPro"/>
</dbReference>
<evidence type="ECO:0000313" key="4">
    <source>
        <dbReference type="EMBL" id="EHJ04378.1"/>
    </source>
</evidence>
<accession>G6YU89</accession>
<dbReference type="CDD" id="cd01071">
    <property type="entry name" value="PBP2_PhnD_like"/>
    <property type="match status" value="1"/>
</dbReference>
<name>G6YU89_9GAMM</name>
<organism evidence="4 5">
    <name type="scientific">Marinobacter manganoxydans MnI7-9</name>
    <dbReference type="NCBI Taxonomy" id="1094979"/>
    <lineage>
        <taxon>Bacteria</taxon>
        <taxon>Pseudomonadati</taxon>
        <taxon>Pseudomonadota</taxon>
        <taxon>Gammaproteobacteria</taxon>
        <taxon>Pseudomonadales</taxon>
        <taxon>Marinobacteraceae</taxon>
        <taxon>Marinobacter</taxon>
    </lineage>
</organism>
<proteinExistence type="inferred from homology"/>
<dbReference type="Gene3D" id="3.40.190.10">
    <property type="entry name" value="Periplasmic binding protein-like II"/>
    <property type="match status" value="2"/>
</dbReference>
<dbReference type="RefSeq" id="WP_008173578.1">
    <property type="nucleotide sequence ID" value="NZ_AGTR01000044.1"/>
</dbReference>
<dbReference type="EMBL" id="AGTR01000044">
    <property type="protein sequence ID" value="EHJ04378.1"/>
    <property type="molecule type" value="Genomic_DNA"/>
</dbReference>
<evidence type="ECO:0000256" key="2">
    <source>
        <dbReference type="ARBA" id="ARBA00022729"/>
    </source>
</evidence>
<keyword evidence="5" id="KW-1185">Reference proteome</keyword>
<dbReference type="GO" id="GO:0055085">
    <property type="term" value="P:transmembrane transport"/>
    <property type="evidence" value="ECO:0007669"/>
    <property type="project" value="InterPro"/>
</dbReference>
<gene>
    <name evidence="4" type="ORF">KYE_12156</name>
</gene>
<dbReference type="Proteomes" id="UP000003208">
    <property type="component" value="Unassembled WGS sequence"/>
</dbReference>
<sequence length="293" mass="32048">MNPVSLLAFLALTLLSTWATASETLKSENCGIDRLKFTMVPKTDFDEQVLEYQPLLELLEEGLGIPVDLVRASSYESVIDGIVAGSVDLAVMGPASYILAHRDDPDIQAFASLITEKGELTPEGSFYYSVLLVPTSSDVDRIEDLRSARVLLTDPSSTSGALMPKHAFAAELKESFSDFFGAEIYAGSHDKALLFLADNKAEAAFVSSARADELFRRGLIRKNAFKVLWRSPALHYDPFVFRSGICPTLRETVMELLKTPSAKLTAYLDTQQAVGVNSVSHSDYEAIDAILPD</sequence>
<comment type="similarity">
    <text evidence="1">Belongs to the phosphate/phosphite/phosphonate binding protein family.</text>
</comment>
<reference evidence="4 5" key="1">
    <citation type="journal article" date="2012" name="J. Bacteriol.">
        <title>Genome sequence of deep-sea manganese-oxidizing bacterium Marinobacter manganoxydans MnI7-9.</title>
        <authorList>
            <person name="Wang H."/>
            <person name="Li H."/>
            <person name="Shao Z."/>
            <person name="Liao S."/>
            <person name="Johnstone L."/>
            <person name="Rensing C."/>
            <person name="Wang G."/>
        </authorList>
    </citation>
    <scope>NUCLEOTIDE SEQUENCE [LARGE SCALE GENOMIC DNA]</scope>
    <source>
        <strain evidence="4 5">MnI7-9</strain>
    </source>
</reference>
<feature type="signal peptide" evidence="3">
    <location>
        <begin position="1"/>
        <end position="21"/>
    </location>
</feature>
<dbReference type="PANTHER" id="PTHR35841">
    <property type="entry name" value="PHOSPHONATES-BINDING PERIPLASMIC PROTEIN"/>
    <property type="match status" value="1"/>
</dbReference>
<dbReference type="PATRIC" id="fig|1094979.3.peg.2355"/>
<dbReference type="PANTHER" id="PTHR35841:SF1">
    <property type="entry name" value="PHOSPHONATES-BINDING PERIPLASMIC PROTEIN"/>
    <property type="match status" value="1"/>
</dbReference>
<dbReference type="AlphaFoldDB" id="G6YU89"/>
<feature type="chain" id="PRO_5003490953" evidence="3">
    <location>
        <begin position="22"/>
        <end position="293"/>
    </location>
</feature>
<evidence type="ECO:0000256" key="1">
    <source>
        <dbReference type="ARBA" id="ARBA00007162"/>
    </source>
</evidence>
<dbReference type="NCBIfam" id="TIGR01098">
    <property type="entry name" value="3A0109s03R"/>
    <property type="match status" value="1"/>
</dbReference>
<dbReference type="SUPFAM" id="SSF53850">
    <property type="entry name" value="Periplasmic binding protein-like II"/>
    <property type="match status" value="1"/>
</dbReference>
<evidence type="ECO:0000256" key="3">
    <source>
        <dbReference type="SAM" id="SignalP"/>
    </source>
</evidence>
<keyword evidence="2 3" id="KW-0732">Signal</keyword>